<keyword evidence="2" id="KW-0489">Methyltransferase</keyword>
<gene>
    <name evidence="8" type="ORF">K7432_011060</name>
</gene>
<dbReference type="InterPro" id="IPR050953">
    <property type="entry name" value="N4_N6_ade-DNA_methylase"/>
</dbReference>
<dbReference type="PANTHER" id="PTHR33841">
    <property type="entry name" value="DNA METHYLTRANSFERASE YEEA-RELATED"/>
    <property type="match status" value="1"/>
</dbReference>
<dbReference type="PROSITE" id="PS00092">
    <property type="entry name" value="N6_MTASE"/>
    <property type="match status" value="1"/>
</dbReference>
<dbReference type="InterPro" id="IPR011639">
    <property type="entry name" value="MethylTrfase_TaqI-like_dom"/>
</dbReference>
<dbReference type="Proteomes" id="UP001479436">
    <property type="component" value="Unassembled WGS sequence"/>
</dbReference>
<comment type="caution">
    <text evidence="8">The sequence shown here is derived from an EMBL/GenBank/DDBJ whole genome shotgun (WGS) entry which is preliminary data.</text>
</comment>
<evidence type="ECO:0000313" key="9">
    <source>
        <dbReference type="Proteomes" id="UP001479436"/>
    </source>
</evidence>
<dbReference type="PANTHER" id="PTHR33841:SF1">
    <property type="entry name" value="DNA METHYLTRANSFERASE A"/>
    <property type="match status" value="1"/>
</dbReference>
<comment type="catalytic activity">
    <reaction evidence="5">
        <text>a 2'-deoxyadenosine in DNA + S-adenosyl-L-methionine = an N(6)-methyl-2'-deoxyadenosine in DNA + S-adenosyl-L-homocysteine + H(+)</text>
        <dbReference type="Rhea" id="RHEA:15197"/>
        <dbReference type="Rhea" id="RHEA-COMP:12418"/>
        <dbReference type="Rhea" id="RHEA-COMP:12419"/>
        <dbReference type="ChEBI" id="CHEBI:15378"/>
        <dbReference type="ChEBI" id="CHEBI:57856"/>
        <dbReference type="ChEBI" id="CHEBI:59789"/>
        <dbReference type="ChEBI" id="CHEBI:90615"/>
        <dbReference type="ChEBI" id="CHEBI:90616"/>
        <dbReference type="EC" id="2.1.1.72"/>
    </reaction>
</comment>
<evidence type="ECO:0000256" key="2">
    <source>
        <dbReference type="ARBA" id="ARBA00022603"/>
    </source>
</evidence>
<protein>
    <recommendedName>
        <fullName evidence="1">site-specific DNA-methyltransferase (adenine-specific)</fullName>
        <ecNumber evidence="1">2.1.1.72</ecNumber>
    </recommendedName>
</protein>
<name>A0ABR2VVG5_9FUNG</name>
<reference evidence="8 9" key="1">
    <citation type="submission" date="2023-04" db="EMBL/GenBank/DDBJ databases">
        <title>Genome of Basidiobolus ranarum AG-B5.</title>
        <authorList>
            <person name="Stajich J.E."/>
            <person name="Carter-House D."/>
            <person name="Gryganskyi A."/>
        </authorList>
    </citation>
    <scope>NUCLEOTIDE SEQUENCE [LARGE SCALE GENOMIC DNA]</scope>
    <source>
        <strain evidence="8 9">AG-B5</strain>
    </source>
</reference>
<organism evidence="8 9">
    <name type="scientific">Basidiobolus ranarum</name>
    <dbReference type="NCBI Taxonomy" id="34480"/>
    <lineage>
        <taxon>Eukaryota</taxon>
        <taxon>Fungi</taxon>
        <taxon>Fungi incertae sedis</taxon>
        <taxon>Zoopagomycota</taxon>
        <taxon>Entomophthoromycotina</taxon>
        <taxon>Basidiobolomycetes</taxon>
        <taxon>Basidiobolales</taxon>
        <taxon>Basidiobolaceae</taxon>
        <taxon>Basidiobolus</taxon>
    </lineage>
</organism>
<evidence type="ECO:0000256" key="6">
    <source>
        <dbReference type="SAM" id="MobiDB-lite"/>
    </source>
</evidence>
<dbReference type="Pfam" id="PF07669">
    <property type="entry name" value="Eco57I"/>
    <property type="match status" value="1"/>
</dbReference>
<dbReference type="SUPFAM" id="SSF53335">
    <property type="entry name" value="S-adenosyl-L-methionine-dependent methyltransferases"/>
    <property type="match status" value="1"/>
</dbReference>
<evidence type="ECO:0000256" key="1">
    <source>
        <dbReference type="ARBA" id="ARBA00011900"/>
    </source>
</evidence>
<evidence type="ECO:0000313" key="8">
    <source>
        <dbReference type="EMBL" id="KAK9702812.1"/>
    </source>
</evidence>
<sequence>MLLETLNINEPVLGSFEQPKIFSEADPPVNKAVKCLARTLLAVKIHVHSCLLDQSNTEIKSLQTQILKELNQLLYSASPDPMNFHALTSLSELNEILATEDEEDTHHFVVDFYCLMVAFSTVCQLFFDRLLHELIGEVQVAYLSIKHEQSSLCSFQDLFHDADNHMLLGSFNSYLWHYHFLGITANQDFIQLLGNLIKKERISFTSLDYVETIYSTFYMSHFLNASAQQHQKDRGQFFTPRSVVKFMWDRVLKSEKGESMDLVKLISENKGEPLTLPATLDPCMGIGGFLCEYINKVTKLASLNPTIWSSSSRIEEIMSACIESIWGIEIDLFTSTIGKLNIMIHLVPLYKRWLELQMINNSQKHSFKLPRLKLFCNDTLKLYLPDEGSDPWAKHHLSSLRDPCGVRFHYILTNPPYMIRKTGIVSEPDPVLYDTSVLCGKGTQAYSYFIWIALQKLSNAGILCLITASQWMTLEFAEKLRAWMWTNCWLHEFYQFEPYKVWRKVQTDSLIFIVRRRSEDMMNRNPNDQIVFLRYMDRKASLEETLSVYEAFVTDPNRDNKNTLMEFKLSPQEQELNGRSFSFLMPNSPTSTSIRALVKDLAGICDASGKSSQWSNDCPLIWHRGPNTNPVYALVVRTEWGRMKFGEDICQQWLRPVFYWNGMANGQKEVKEYRFWEDKDPYRLSKKEGSPAESYTAVMPRTDYSLIMVDKAVSTKIIADSHLNSSPFYHYLKEAREKLQPTFEDREIAYCGTQKCGMNIPIKIITPINYGYFSKNQPRQRFFVDKNSVCVTNQCIYFTVKPHLNIDYSYFLGLLNSSTIQFLMAEHCKYDQQGRMRLFRENMAKVPYKPPTHNFISWVLRLVDNISALKRLIFQILHVLSIAPDSWLEYMRQGKFQLKPAEREVLNARVSQFLLVSRATADEQELQNRAVRSIEDALYMLTALQYGLDQMFYLLYEIRAELQVELESELKLKINPTIIQEYPRYDRYQSEILELTPDHAPAQDMDDFSKESDSPVDSIPQPNDNITSLVLPESSDNVKLPVLYFPSLNPYITLPPFRELFHMHIDSDICSSYTSTTQPVSNKVSSMMQKTPTETEVSPLVDTSDIEVMFPPWLSELVEQSTTVLNTTEHFYEFLSNSNGPSV</sequence>
<dbReference type="Gene3D" id="3.40.50.150">
    <property type="entry name" value="Vaccinia Virus protein VP39"/>
    <property type="match status" value="1"/>
</dbReference>
<keyword evidence="4" id="KW-0949">S-adenosyl-L-methionine</keyword>
<feature type="domain" description="Type II methyltransferase M.TaqI-like" evidence="7">
    <location>
        <begin position="324"/>
        <end position="502"/>
    </location>
</feature>
<keyword evidence="9" id="KW-1185">Reference proteome</keyword>
<accession>A0ABR2VVG5</accession>
<evidence type="ECO:0000256" key="3">
    <source>
        <dbReference type="ARBA" id="ARBA00022679"/>
    </source>
</evidence>
<evidence type="ECO:0000259" key="7">
    <source>
        <dbReference type="Pfam" id="PF07669"/>
    </source>
</evidence>
<dbReference type="PRINTS" id="PR00507">
    <property type="entry name" value="N12N6MTFRASE"/>
</dbReference>
<dbReference type="EMBL" id="JASJQH010007692">
    <property type="protein sequence ID" value="KAK9702812.1"/>
    <property type="molecule type" value="Genomic_DNA"/>
</dbReference>
<dbReference type="InterPro" id="IPR029063">
    <property type="entry name" value="SAM-dependent_MTases_sf"/>
</dbReference>
<evidence type="ECO:0000256" key="4">
    <source>
        <dbReference type="ARBA" id="ARBA00022691"/>
    </source>
</evidence>
<feature type="region of interest" description="Disordered" evidence="6">
    <location>
        <begin position="1000"/>
        <end position="1022"/>
    </location>
</feature>
<evidence type="ECO:0000256" key="5">
    <source>
        <dbReference type="ARBA" id="ARBA00047942"/>
    </source>
</evidence>
<dbReference type="EC" id="2.1.1.72" evidence="1"/>
<keyword evidence="3" id="KW-0808">Transferase</keyword>
<dbReference type="InterPro" id="IPR002052">
    <property type="entry name" value="DNA_methylase_N6_adenine_CS"/>
</dbReference>
<proteinExistence type="predicted"/>